<gene>
    <name evidence="3" type="ORF">JMJ35_002451</name>
</gene>
<dbReference type="AlphaFoldDB" id="A0AA39R559"/>
<accession>A0AA39R559</accession>
<comment type="caution">
    <text evidence="3">The sequence shown here is derived from an EMBL/GenBank/DDBJ whole genome shotgun (WGS) entry which is preliminary data.</text>
</comment>
<feature type="region of interest" description="Disordered" evidence="1">
    <location>
        <begin position="155"/>
        <end position="175"/>
    </location>
</feature>
<feature type="compositionally biased region" description="Polar residues" evidence="1">
    <location>
        <begin position="234"/>
        <end position="253"/>
    </location>
</feature>
<feature type="compositionally biased region" description="Polar residues" evidence="1">
    <location>
        <begin position="209"/>
        <end position="223"/>
    </location>
</feature>
<evidence type="ECO:0000256" key="2">
    <source>
        <dbReference type="SAM" id="SignalP"/>
    </source>
</evidence>
<organism evidence="3 4">
    <name type="scientific">Cladonia borealis</name>
    <dbReference type="NCBI Taxonomy" id="184061"/>
    <lineage>
        <taxon>Eukaryota</taxon>
        <taxon>Fungi</taxon>
        <taxon>Dikarya</taxon>
        <taxon>Ascomycota</taxon>
        <taxon>Pezizomycotina</taxon>
        <taxon>Lecanoromycetes</taxon>
        <taxon>OSLEUM clade</taxon>
        <taxon>Lecanoromycetidae</taxon>
        <taxon>Lecanorales</taxon>
        <taxon>Lecanorineae</taxon>
        <taxon>Cladoniaceae</taxon>
        <taxon>Cladonia</taxon>
    </lineage>
</organism>
<feature type="compositionally biased region" description="Low complexity" evidence="1">
    <location>
        <begin position="45"/>
        <end position="59"/>
    </location>
</feature>
<feature type="compositionally biased region" description="Polar residues" evidence="1">
    <location>
        <begin position="272"/>
        <end position="284"/>
    </location>
</feature>
<protein>
    <submittedName>
        <fullName evidence="3">Uncharacterized protein</fullName>
    </submittedName>
</protein>
<evidence type="ECO:0000313" key="4">
    <source>
        <dbReference type="Proteomes" id="UP001166286"/>
    </source>
</evidence>
<evidence type="ECO:0000256" key="1">
    <source>
        <dbReference type="SAM" id="MobiDB-lite"/>
    </source>
</evidence>
<keyword evidence="4" id="KW-1185">Reference proteome</keyword>
<feature type="chain" id="PRO_5041259622" evidence="2">
    <location>
        <begin position="21"/>
        <end position="562"/>
    </location>
</feature>
<sequence>MLRPFVTLLVFNLCSFIAQSNIVDTGFNTTIPSKGPRSQDPLKVSTALSSSDTTATDTDLNSHVDATNPTTLISSSQGQTITSYGSLNTNIRDPKRTPLFTSHALSILPSNGLVASSAFLPYDYRSLQGVSSRTNGSFITGVTAASRPVTTTGFSNHVINQTSPSSANGTYHNQSDQLTGLGGGAANIELTLQTERALVSVKKAAAPSTGTAQLSQLDQSLTPAPSYAPAGTAGSYSHPATGQQQNHPNTQAATLLDSENHGPAAPAYVLPGSSTYSLPQTTTQPAPVVAGKPLVDAGGGNFQVNGQTLSRGGATANIDGISVYVNPQGAPVVGTQTYLPGPTAATSNVGEAPLPSILNLSGGQSLTQVPNNPNAYVVSGTTLLHGLPAAIISGTSYSLAPSGALILGTSTIPLATAGSNAATGILTAGSEVFTPLGSTAVAVKGATLSSNGPGTTDHGTTFSLNPGGLVVGSSTYAFATPAASAPAPNAAAPAQQFPVTTVLSAAGQTFTANPLGFSVAGTTVGPGSLGIKIAGTRISLGTSGILDIGSSTVNLSTALPYF</sequence>
<name>A0AA39R559_9LECA</name>
<dbReference type="EMBL" id="JAFEKC020000004">
    <property type="protein sequence ID" value="KAK0515072.1"/>
    <property type="molecule type" value="Genomic_DNA"/>
</dbReference>
<reference evidence="3" key="1">
    <citation type="submission" date="2023-03" db="EMBL/GenBank/DDBJ databases">
        <title>Complete genome of Cladonia borealis.</title>
        <authorList>
            <person name="Park H."/>
        </authorList>
    </citation>
    <scope>NUCLEOTIDE SEQUENCE</scope>
    <source>
        <strain evidence="3">ANT050790</strain>
    </source>
</reference>
<proteinExistence type="predicted"/>
<feature type="region of interest" description="Disordered" evidence="1">
    <location>
        <begin position="209"/>
        <end position="284"/>
    </location>
</feature>
<keyword evidence="2" id="KW-0732">Signal</keyword>
<evidence type="ECO:0000313" key="3">
    <source>
        <dbReference type="EMBL" id="KAK0515072.1"/>
    </source>
</evidence>
<dbReference type="Proteomes" id="UP001166286">
    <property type="component" value="Unassembled WGS sequence"/>
</dbReference>
<feature type="region of interest" description="Disordered" evidence="1">
    <location>
        <begin position="30"/>
        <end position="61"/>
    </location>
</feature>
<feature type="signal peptide" evidence="2">
    <location>
        <begin position="1"/>
        <end position="20"/>
    </location>
</feature>